<feature type="compositionally biased region" description="Low complexity" evidence="13">
    <location>
        <begin position="490"/>
        <end position="500"/>
    </location>
</feature>
<evidence type="ECO:0000256" key="5">
    <source>
        <dbReference type="ARBA" id="ARBA00022705"/>
    </source>
</evidence>
<evidence type="ECO:0000256" key="12">
    <source>
        <dbReference type="RuleBase" id="RU000442"/>
    </source>
</evidence>
<feature type="region of interest" description="Disordered" evidence="13">
    <location>
        <begin position="875"/>
        <end position="896"/>
    </location>
</feature>
<keyword evidence="3 12" id="KW-0808">Transferase</keyword>
<dbReference type="PRINTS" id="PR00106">
    <property type="entry name" value="DNAPOLB"/>
</dbReference>
<dbReference type="InterPro" id="IPR036397">
    <property type="entry name" value="RNaseH_sf"/>
</dbReference>
<dbReference type="InterPro" id="IPR006134">
    <property type="entry name" value="DNA-dir_DNA_pol_B_multi_dom"/>
</dbReference>
<evidence type="ECO:0000256" key="11">
    <source>
        <dbReference type="ARBA" id="ARBA00023242"/>
    </source>
</evidence>
<dbReference type="GeneID" id="39729151"/>
<evidence type="ECO:0000313" key="16">
    <source>
        <dbReference type="Proteomes" id="UP000220797"/>
    </source>
</evidence>
<keyword evidence="5 12" id="KW-0235">DNA replication</keyword>
<evidence type="ECO:0000256" key="6">
    <source>
        <dbReference type="ARBA" id="ARBA00022723"/>
    </source>
</evidence>
<feature type="compositionally biased region" description="Basic and acidic residues" evidence="13">
    <location>
        <begin position="1420"/>
        <end position="1431"/>
    </location>
</feature>
<evidence type="ECO:0000256" key="10">
    <source>
        <dbReference type="ARBA" id="ARBA00023125"/>
    </source>
</evidence>
<comment type="similarity">
    <text evidence="2 12">Belongs to the DNA polymerase type-B family.</text>
</comment>
<gene>
    <name evidence="15" type="ORF">PGAL8A_00062600</name>
</gene>
<dbReference type="NCBIfam" id="TIGR00592">
    <property type="entry name" value="pol2"/>
    <property type="match status" value="1"/>
</dbReference>
<dbReference type="GO" id="GO:0003887">
    <property type="term" value="F:DNA-directed DNA polymerase activity"/>
    <property type="evidence" value="ECO:0007669"/>
    <property type="project" value="UniProtKB-KW"/>
</dbReference>
<keyword evidence="10 12" id="KW-0238">DNA-binding</keyword>
<reference evidence="15" key="1">
    <citation type="submission" date="2015-04" db="EMBL/GenBank/DDBJ databases">
        <authorList>
            <consortium name="Pathogen Informatics"/>
        </authorList>
    </citation>
    <scope>NUCLEOTIDE SEQUENCE [LARGE SCALE GENOMIC DNA]</scope>
    <source>
        <strain evidence="15">8A</strain>
    </source>
</reference>
<dbReference type="PANTHER" id="PTHR45861:SF1">
    <property type="entry name" value="DNA POLYMERASE ALPHA CATALYTIC SUBUNIT"/>
    <property type="match status" value="1"/>
</dbReference>
<keyword evidence="16" id="KW-1185">Reference proteome</keyword>
<dbReference type="PROSITE" id="PS00116">
    <property type="entry name" value="DNA_POLYMERASE_B"/>
    <property type="match status" value="1"/>
</dbReference>
<comment type="caution">
    <text evidence="15">The sequence shown here is derived from an EMBL/GenBank/DDBJ whole genome shotgun (WGS) entry which is preliminary data.</text>
</comment>
<evidence type="ECO:0000313" key="15">
    <source>
        <dbReference type="EMBL" id="CRG98187.1"/>
    </source>
</evidence>
<dbReference type="InterPro" id="IPR045846">
    <property type="entry name" value="POLBc_alpha"/>
</dbReference>
<dbReference type="InterPro" id="IPR043502">
    <property type="entry name" value="DNA/RNA_pol_sf"/>
</dbReference>
<dbReference type="FunFam" id="3.90.1600.10:FF:000018">
    <property type="entry name" value="DNA polymerase"/>
    <property type="match status" value="1"/>
</dbReference>
<dbReference type="EMBL" id="CVMV01000143">
    <property type="protein sequence ID" value="CRG98187.1"/>
    <property type="molecule type" value="Genomic_DNA"/>
</dbReference>
<feature type="domain" description="DNA-directed DNA polymerase family B multifunctional" evidence="14">
    <location>
        <begin position="785"/>
        <end position="1246"/>
    </location>
</feature>
<organism evidence="15 16">
    <name type="scientific">Plasmodium gallinaceum</name>
    <dbReference type="NCBI Taxonomy" id="5849"/>
    <lineage>
        <taxon>Eukaryota</taxon>
        <taxon>Sar</taxon>
        <taxon>Alveolata</taxon>
        <taxon>Apicomplexa</taxon>
        <taxon>Aconoidasida</taxon>
        <taxon>Haemosporida</taxon>
        <taxon>Plasmodiidae</taxon>
        <taxon>Plasmodium</taxon>
        <taxon>Plasmodium (Haemamoeba)</taxon>
    </lineage>
</organism>
<dbReference type="RefSeq" id="XP_028530984.1">
    <property type="nucleotide sequence ID" value="XM_028674653.1"/>
</dbReference>
<evidence type="ECO:0000256" key="3">
    <source>
        <dbReference type="ARBA" id="ARBA00022679"/>
    </source>
</evidence>
<comment type="catalytic activity">
    <reaction evidence="12">
        <text>DNA(n) + a 2'-deoxyribonucleoside 5'-triphosphate = DNA(n+1) + diphosphate</text>
        <dbReference type="Rhea" id="RHEA:22508"/>
        <dbReference type="Rhea" id="RHEA-COMP:17339"/>
        <dbReference type="Rhea" id="RHEA-COMP:17340"/>
        <dbReference type="ChEBI" id="CHEBI:33019"/>
        <dbReference type="ChEBI" id="CHEBI:61560"/>
        <dbReference type="ChEBI" id="CHEBI:173112"/>
        <dbReference type="EC" id="2.7.7.7"/>
    </reaction>
</comment>
<dbReference type="InterPro" id="IPR017964">
    <property type="entry name" value="DNA-dir_DNA_pol_B_CS"/>
</dbReference>
<dbReference type="InterPro" id="IPR023211">
    <property type="entry name" value="DNA_pol_palm_dom_sf"/>
</dbReference>
<keyword evidence="11" id="KW-0539">Nucleus</keyword>
<keyword evidence="9 12" id="KW-0239">DNA-directed DNA polymerase</keyword>
<evidence type="ECO:0000256" key="7">
    <source>
        <dbReference type="ARBA" id="ARBA00022771"/>
    </source>
</evidence>
<dbReference type="Gene3D" id="3.90.1600.10">
    <property type="entry name" value="Palm domain of DNA polymerase"/>
    <property type="match status" value="1"/>
</dbReference>
<dbReference type="Gene3D" id="6.10.10.100">
    <property type="match status" value="1"/>
</dbReference>
<dbReference type="GO" id="GO:0000166">
    <property type="term" value="F:nucleotide binding"/>
    <property type="evidence" value="ECO:0007669"/>
    <property type="project" value="InterPro"/>
</dbReference>
<name>A0A1J1H0U3_PLAGA</name>
<dbReference type="InterPro" id="IPR042087">
    <property type="entry name" value="DNA_pol_B_thumb"/>
</dbReference>
<feature type="region of interest" description="Disordered" evidence="13">
    <location>
        <begin position="46"/>
        <end position="76"/>
    </location>
</feature>
<feature type="compositionally biased region" description="Acidic residues" evidence="13">
    <location>
        <begin position="884"/>
        <end position="896"/>
    </location>
</feature>
<dbReference type="SUPFAM" id="SSF53098">
    <property type="entry name" value="Ribonuclease H-like"/>
    <property type="match status" value="1"/>
</dbReference>
<keyword evidence="4 12" id="KW-0548">Nucleotidyltransferase</keyword>
<dbReference type="GO" id="GO:0003682">
    <property type="term" value="F:chromatin binding"/>
    <property type="evidence" value="ECO:0007669"/>
    <property type="project" value="TreeGrafter"/>
</dbReference>
<dbReference type="OMA" id="GRNLLQH"/>
<protein>
    <recommendedName>
        <fullName evidence="12">DNA polymerase</fullName>
        <ecNumber evidence="12">2.7.7.7</ecNumber>
    </recommendedName>
</protein>
<dbReference type="GO" id="GO:0008270">
    <property type="term" value="F:zinc ion binding"/>
    <property type="evidence" value="ECO:0007669"/>
    <property type="project" value="UniProtKB-KW"/>
</dbReference>
<dbReference type="CDD" id="cd05532">
    <property type="entry name" value="POLBc_alpha"/>
    <property type="match status" value="1"/>
</dbReference>
<dbReference type="GO" id="GO:0005658">
    <property type="term" value="C:alpha DNA polymerase:primase complex"/>
    <property type="evidence" value="ECO:0007669"/>
    <property type="project" value="TreeGrafter"/>
</dbReference>
<dbReference type="Gene3D" id="1.10.132.60">
    <property type="entry name" value="DNA polymerase family B, C-terminal domain"/>
    <property type="match status" value="1"/>
</dbReference>
<comment type="subcellular location">
    <subcellularLocation>
        <location evidence="1">Nucleus</location>
    </subcellularLocation>
</comment>
<feature type="compositionally biased region" description="Basic and acidic residues" evidence="13">
    <location>
        <begin position="480"/>
        <end position="489"/>
    </location>
</feature>
<evidence type="ECO:0000256" key="8">
    <source>
        <dbReference type="ARBA" id="ARBA00022833"/>
    </source>
</evidence>
<dbReference type="OrthoDB" id="6755010at2759"/>
<dbReference type="Pfam" id="PF00136">
    <property type="entry name" value="DNA_pol_B"/>
    <property type="match status" value="1"/>
</dbReference>
<dbReference type="Gene3D" id="1.10.287.690">
    <property type="entry name" value="Helix hairpin bin"/>
    <property type="match status" value="1"/>
</dbReference>
<evidence type="ECO:0000256" key="2">
    <source>
        <dbReference type="ARBA" id="ARBA00005755"/>
    </source>
</evidence>
<keyword evidence="6" id="KW-0479">Metal-binding</keyword>
<feature type="non-terminal residue" evidence="15">
    <location>
        <position position="1"/>
    </location>
</feature>
<dbReference type="InterPro" id="IPR012337">
    <property type="entry name" value="RNaseH-like_sf"/>
</dbReference>
<dbReference type="EC" id="2.7.7.7" evidence="12"/>
<dbReference type="GO" id="GO:1902975">
    <property type="term" value="P:mitotic DNA replication initiation"/>
    <property type="evidence" value="ECO:0007669"/>
    <property type="project" value="InterPro"/>
</dbReference>
<dbReference type="InterPro" id="IPR006172">
    <property type="entry name" value="DNA-dir_DNA_pol_B"/>
</dbReference>
<evidence type="ECO:0000256" key="1">
    <source>
        <dbReference type="ARBA" id="ARBA00004123"/>
    </source>
</evidence>
<dbReference type="Gene3D" id="3.30.70.2820">
    <property type="match status" value="1"/>
</dbReference>
<evidence type="ECO:0000256" key="4">
    <source>
        <dbReference type="ARBA" id="ARBA00022695"/>
    </source>
</evidence>
<dbReference type="Gene3D" id="3.30.420.10">
    <property type="entry name" value="Ribonuclease H-like superfamily/Ribonuclease H"/>
    <property type="match status" value="1"/>
</dbReference>
<dbReference type="GO" id="GO:0006272">
    <property type="term" value="P:leading strand elongation"/>
    <property type="evidence" value="ECO:0007669"/>
    <property type="project" value="TreeGrafter"/>
</dbReference>
<dbReference type="GO" id="GO:0006273">
    <property type="term" value="P:lagging strand elongation"/>
    <property type="evidence" value="ECO:0007669"/>
    <property type="project" value="TreeGrafter"/>
</dbReference>
<evidence type="ECO:0000256" key="13">
    <source>
        <dbReference type="SAM" id="MobiDB-lite"/>
    </source>
</evidence>
<dbReference type="SUPFAM" id="SSF56672">
    <property type="entry name" value="DNA/RNA polymerases"/>
    <property type="match status" value="1"/>
</dbReference>
<keyword evidence="7" id="KW-0863">Zinc-finger</keyword>
<evidence type="ECO:0000259" key="14">
    <source>
        <dbReference type="Pfam" id="PF00136"/>
    </source>
</evidence>
<feature type="region of interest" description="Disordered" evidence="13">
    <location>
        <begin position="1420"/>
        <end position="1441"/>
    </location>
</feature>
<dbReference type="SMART" id="SM00486">
    <property type="entry name" value="POLBc"/>
    <property type="match status" value="1"/>
</dbReference>
<feature type="region of interest" description="Disordered" evidence="13">
    <location>
        <begin position="480"/>
        <end position="501"/>
    </location>
</feature>
<proteinExistence type="inferred from homology"/>
<dbReference type="FunFam" id="3.90.1600.10:FF:000019">
    <property type="entry name" value="DNA polymerase"/>
    <property type="match status" value="1"/>
</dbReference>
<keyword evidence="8" id="KW-0862">Zinc</keyword>
<dbReference type="VEuPathDB" id="PlasmoDB:PGAL8A_00062600"/>
<feature type="region of interest" description="Disordered" evidence="13">
    <location>
        <begin position="196"/>
        <end position="218"/>
    </location>
</feature>
<sequence>DIEKENKIKKHNSIDDFIREKKIQKTFSSTKLSKEEINKTRNIEKLIEENTSSSDGESESGYIRKKRKTADSYDKSYNNKTGCYIKSKNIINSFNEMNDKIENKEDRKNENNIYTFNDEKTNPSDKVINLFSSSKEKDYDFDMKIKKEENEKESDKNIIKKRKKEFEESDESKYLVKKEDKLQIKSELDNNKLDDLSYENKKNDKEDDHICKNNKDNENNNDYYNDNILKEMNLSPSFIKTDNTLYKEEENKDNNYIDAENSVSANILKNKYDELIINKENGFVNVYVFDICKHRNSIILFGRTLTKYKKYRSISIYLENLDRYYYFLLTKNKIYRKDGEEIDYTNEKYKIHILTDFIEEFKKVRDYHNIKIAKYKLVKRRNLNLNTNEEELYVKVLYSYNYDPINEKFQKGDTYSAFYCCNEDIIENFVIKKKLKLPCWVKIKDLKKNLSNNLTYCYFDCIANDKKSIYLVDKISDKKNENKGDEENKNNTPTNNNTENIPKKIENNVNTFVDLDLNKIYIKVVSLLNEENIHEVFSITSLVDSEGMKYINFCGISNKANKKINNNYNKYHCKLFENEKTLLEAFLQKIKTLDIDIYIGYNILNFDLEFLIHRCNVHNLDSDFLSRKKKLRKNEKMKVNRFNGTNSTGSMYNIIQNIKGRLILDIYILCKDAIKLTSYFLDEIIDNVKSKYQEKSKQQQQKKSNTPNVFKDFLVNNINLINSSNIHFNDAQLILENHLNIYINCQIFCINELVNICTTLQIIEKTRDLTKLSGYIWMRSLLCYTSERIEFFLLHEYNKKKFITPIIKKKVKKIENNQLKNKNVSKYAGGLVLDPLCGYYDTFVLYLDFNSLYPSIIIEYNVCFSTIKLKSHDNKSDMERKEDENEDEEADGDENIEIEDFDKSKPGILPSILKNLVEKRAFIKKLIVNEKNKEKKELLLIQSLSIKLISNSIYGCLGNTNNRFYARHMASYITLKGRNLLQHTKFKVEKEFNLKVIYGDTDSIMIDTGIKSNNLNNYKESNRLAHIIKNSINKNYKKLELDLECIFSKLLLLKKKKYACAKVIDSNFEKYEYEMKGINFIKRDFSKISKLIGNEVLKIIFGNKENDTKNSAVPLENDLSEQIHEYLRSVNQRIENDEFDLDYYIITKKLTKNVNEYQEKNSLGHVLVAERMIKDGYNICVNKEIQYCVCRSEDACKFFNKSNEKLNSSQCCFSINEIKKYDLKIDKEYYIKNQILTPINRLCQYIDGTSAEKLSSCFNIYDVKEIKTDKQIEENYLESNVLSLLNESEERFKDIHLKGYLICSKCSHNVKPDIFIKYFKCNKCFTYLSIEQIRNYIFSFINHLCSTFYKQLYVCNNCSLKTKRIFLKDSKNCPNINCENKKGSLKPLVSKKYVNLILEYFLFLLKDNLKKIPDKLVVKSEDEKKDQKQNDDESNAETDVNVRKNYSEENFNKNINENKNANNDENEYANDVNVCICIDEGFKTYISKDDKNKKKNFKIESYDDICKNKELSLNITKGLRMKYPNISNFLLYLNLKSNNFYINYNEERDVIRNSIKNIVQNNIYSQV</sequence>
<dbReference type="PANTHER" id="PTHR45861">
    <property type="entry name" value="DNA POLYMERASE ALPHA CATALYTIC SUBUNIT"/>
    <property type="match status" value="1"/>
</dbReference>
<dbReference type="Gene3D" id="2.40.50.730">
    <property type="match status" value="1"/>
</dbReference>
<feature type="non-terminal residue" evidence="15">
    <location>
        <position position="1567"/>
    </location>
</feature>
<evidence type="ECO:0000256" key="9">
    <source>
        <dbReference type="ARBA" id="ARBA00022932"/>
    </source>
</evidence>
<dbReference type="GO" id="GO:0003697">
    <property type="term" value="F:single-stranded DNA binding"/>
    <property type="evidence" value="ECO:0007669"/>
    <property type="project" value="TreeGrafter"/>
</dbReference>
<dbReference type="Proteomes" id="UP000220797">
    <property type="component" value="Unassembled WGS sequence"/>
</dbReference>
<accession>A0A1J1H0U3</accession>
<dbReference type="GO" id="GO:0003688">
    <property type="term" value="F:DNA replication origin binding"/>
    <property type="evidence" value="ECO:0007669"/>
    <property type="project" value="TreeGrafter"/>
</dbReference>